<accession>A0A9P1D6I3</accession>
<gene>
    <name evidence="3" type="ORF">C1SCF055_LOCUS29337</name>
</gene>
<keyword evidence="1" id="KW-0597">Phosphoprotein</keyword>
<dbReference type="EMBL" id="CAMXCT030003274">
    <property type="protein sequence ID" value="CAL4790779.1"/>
    <property type="molecule type" value="Genomic_DNA"/>
</dbReference>
<evidence type="ECO:0000313" key="3">
    <source>
        <dbReference type="EMBL" id="CAI4003467.1"/>
    </source>
</evidence>
<dbReference type="PROSITE" id="PS51857">
    <property type="entry name" value="CSD_2"/>
    <property type="match status" value="2"/>
</dbReference>
<dbReference type="OrthoDB" id="409882at2759"/>
<dbReference type="EMBL" id="CAMXCT010003274">
    <property type="protein sequence ID" value="CAI4003467.1"/>
    <property type="molecule type" value="Genomic_DNA"/>
</dbReference>
<dbReference type="GO" id="GO:0043488">
    <property type="term" value="P:regulation of mRNA stability"/>
    <property type="evidence" value="ECO:0007669"/>
    <property type="project" value="TreeGrafter"/>
</dbReference>
<dbReference type="PANTHER" id="PTHR12962:SF1">
    <property type="entry name" value="COLD SHOCK DOMAIN-CONTAINING PROTEIN CG9705"/>
    <property type="match status" value="1"/>
</dbReference>
<dbReference type="AlphaFoldDB" id="A0A9P1D6I3"/>
<feature type="domain" description="CSD" evidence="2">
    <location>
        <begin position="11"/>
        <end position="74"/>
    </location>
</feature>
<evidence type="ECO:0000313" key="6">
    <source>
        <dbReference type="Proteomes" id="UP001152797"/>
    </source>
</evidence>
<dbReference type="SMART" id="SM00357">
    <property type="entry name" value="CSP"/>
    <property type="match status" value="3"/>
</dbReference>
<proteinExistence type="predicted"/>
<evidence type="ECO:0000259" key="2">
    <source>
        <dbReference type="PROSITE" id="PS51857"/>
    </source>
</evidence>
<name>A0A9P1D6I3_9DINO</name>
<protein>
    <submittedName>
        <fullName evidence="5">CSD domain-containing protein</fullName>
    </submittedName>
</protein>
<sequence>KGLRSPCNSMPSTGTVKSFNPTKGWGFIDCCGVDVFVHVKYCIGGQPAVGDEVTFDIEKNPKCPEQPQAKNVRGCSAQRADEVNKQLIADMLGMGDKPEDDMPKGAFEGIVRAYNPAKGFGFIEPAMYRQPVLLRAVDCQREPKVGDKVNFDVEPVKLEDGTVQLKAINVTSERPGEELGADGKGYGPVLERKKGCGRKGSQDTVKSTSRIRGVVHSWITERGWGFATIPGCTDIFVHSHHCVGGFIPTPGDVLEFELEKGKKKDGTINFTAINVTLATPHVPAMGPKPAENIVPLGIKRMMCKVRHGDPTAFGE</sequence>
<dbReference type="InterPro" id="IPR002059">
    <property type="entry name" value="CSP_DNA-bd"/>
</dbReference>
<dbReference type="InterPro" id="IPR011129">
    <property type="entry name" value="CSD"/>
</dbReference>
<dbReference type="Proteomes" id="UP001152797">
    <property type="component" value="Unassembled WGS sequence"/>
</dbReference>
<dbReference type="GO" id="GO:0005737">
    <property type="term" value="C:cytoplasm"/>
    <property type="evidence" value="ECO:0007669"/>
    <property type="project" value="TreeGrafter"/>
</dbReference>
<dbReference type="InterPro" id="IPR012340">
    <property type="entry name" value="NA-bd_OB-fold"/>
</dbReference>
<dbReference type="EMBL" id="CAMXCT020003274">
    <property type="protein sequence ID" value="CAL1156842.1"/>
    <property type="molecule type" value="Genomic_DNA"/>
</dbReference>
<dbReference type="GO" id="GO:0003730">
    <property type="term" value="F:mRNA 3'-UTR binding"/>
    <property type="evidence" value="ECO:0007669"/>
    <property type="project" value="TreeGrafter"/>
</dbReference>
<dbReference type="PANTHER" id="PTHR12962">
    <property type="entry name" value="CALCIUM-REGULATED HEAT STABLE PROTEIN CRHSP-24-RELATED"/>
    <property type="match status" value="1"/>
</dbReference>
<feature type="non-terminal residue" evidence="3">
    <location>
        <position position="315"/>
    </location>
</feature>
<keyword evidence="6" id="KW-1185">Reference proteome</keyword>
<comment type="caution">
    <text evidence="3">The sequence shown here is derived from an EMBL/GenBank/DDBJ whole genome shotgun (WGS) entry which is preliminary data.</text>
</comment>
<dbReference type="SUPFAM" id="SSF50249">
    <property type="entry name" value="Nucleic acid-binding proteins"/>
    <property type="match status" value="2"/>
</dbReference>
<dbReference type="Pfam" id="PF00313">
    <property type="entry name" value="CSD"/>
    <property type="match status" value="1"/>
</dbReference>
<evidence type="ECO:0000256" key="1">
    <source>
        <dbReference type="ARBA" id="ARBA00022553"/>
    </source>
</evidence>
<reference evidence="3" key="1">
    <citation type="submission" date="2022-10" db="EMBL/GenBank/DDBJ databases">
        <authorList>
            <person name="Chen Y."/>
            <person name="Dougan E. K."/>
            <person name="Chan C."/>
            <person name="Rhodes N."/>
            <person name="Thang M."/>
        </authorList>
    </citation>
    <scope>NUCLEOTIDE SEQUENCE</scope>
</reference>
<reference evidence="4" key="2">
    <citation type="submission" date="2024-04" db="EMBL/GenBank/DDBJ databases">
        <authorList>
            <person name="Chen Y."/>
            <person name="Shah S."/>
            <person name="Dougan E. K."/>
            <person name="Thang M."/>
            <person name="Chan C."/>
        </authorList>
    </citation>
    <scope>NUCLEOTIDE SEQUENCE [LARGE SCALE GENOMIC DNA]</scope>
</reference>
<feature type="domain" description="CSD" evidence="2">
    <location>
        <begin position="106"/>
        <end position="172"/>
    </location>
</feature>
<organism evidence="3">
    <name type="scientific">Cladocopium goreaui</name>
    <dbReference type="NCBI Taxonomy" id="2562237"/>
    <lineage>
        <taxon>Eukaryota</taxon>
        <taxon>Sar</taxon>
        <taxon>Alveolata</taxon>
        <taxon>Dinophyceae</taxon>
        <taxon>Suessiales</taxon>
        <taxon>Symbiodiniaceae</taxon>
        <taxon>Cladocopium</taxon>
    </lineage>
</organism>
<dbReference type="Gene3D" id="2.40.50.140">
    <property type="entry name" value="Nucleic acid-binding proteins"/>
    <property type="match status" value="3"/>
</dbReference>
<evidence type="ECO:0000313" key="4">
    <source>
        <dbReference type="EMBL" id="CAL1156842.1"/>
    </source>
</evidence>
<evidence type="ECO:0000313" key="5">
    <source>
        <dbReference type="EMBL" id="CAL4790779.1"/>
    </source>
</evidence>
<dbReference type="InterPro" id="IPR052069">
    <property type="entry name" value="Ca-reg_mRNA-binding_domain"/>
</dbReference>